<evidence type="ECO:0000313" key="2">
    <source>
        <dbReference type="Proteomes" id="UP000265520"/>
    </source>
</evidence>
<keyword evidence="2" id="KW-1185">Reference proteome</keyword>
<evidence type="ECO:0000313" key="1">
    <source>
        <dbReference type="EMBL" id="MCI23805.1"/>
    </source>
</evidence>
<dbReference type="EMBL" id="LXQA010137980">
    <property type="protein sequence ID" value="MCI23805.1"/>
    <property type="molecule type" value="Genomic_DNA"/>
</dbReference>
<protein>
    <submittedName>
        <fullName evidence="1">Uncharacterized protein</fullName>
    </submittedName>
</protein>
<proteinExistence type="predicted"/>
<dbReference type="AlphaFoldDB" id="A0A392QKI0"/>
<sequence>MSPADKEALEIEATHQNKKPITIHEEQFAATIDMDGEWAKLEVDEKIKWMEKA</sequence>
<comment type="caution">
    <text evidence="1">The sequence shown here is derived from an EMBL/GenBank/DDBJ whole genome shotgun (WGS) entry which is preliminary data.</text>
</comment>
<organism evidence="1 2">
    <name type="scientific">Trifolium medium</name>
    <dbReference type="NCBI Taxonomy" id="97028"/>
    <lineage>
        <taxon>Eukaryota</taxon>
        <taxon>Viridiplantae</taxon>
        <taxon>Streptophyta</taxon>
        <taxon>Embryophyta</taxon>
        <taxon>Tracheophyta</taxon>
        <taxon>Spermatophyta</taxon>
        <taxon>Magnoliopsida</taxon>
        <taxon>eudicotyledons</taxon>
        <taxon>Gunneridae</taxon>
        <taxon>Pentapetalae</taxon>
        <taxon>rosids</taxon>
        <taxon>fabids</taxon>
        <taxon>Fabales</taxon>
        <taxon>Fabaceae</taxon>
        <taxon>Papilionoideae</taxon>
        <taxon>50 kb inversion clade</taxon>
        <taxon>NPAAA clade</taxon>
        <taxon>Hologalegina</taxon>
        <taxon>IRL clade</taxon>
        <taxon>Trifolieae</taxon>
        <taxon>Trifolium</taxon>
    </lineage>
</organism>
<reference evidence="1 2" key="1">
    <citation type="journal article" date="2018" name="Front. Plant Sci.">
        <title>Red Clover (Trifolium pratense) and Zigzag Clover (T. medium) - A Picture of Genomic Similarities and Differences.</title>
        <authorList>
            <person name="Dluhosova J."/>
            <person name="Istvanek J."/>
            <person name="Nedelnik J."/>
            <person name="Repkova J."/>
        </authorList>
    </citation>
    <scope>NUCLEOTIDE SEQUENCE [LARGE SCALE GENOMIC DNA]</scope>
    <source>
        <strain evidence="2">cv. 10/8</strain>
        <tissue evidence="1">Leaf</tissue>
    </source>
</reference>
<accession>A0A392QKI0</accession>
<name>A0A392QKI0_9FABA</name>
<dbReference type="Proteomes" id="UP000265520">
    <property type="component" value="Unassembled WGS sequence"/>
</dbReference>